<dbReference type="EMBL" id="JAVRFD010000016">
    <property type="protein sequence ID" value="MDT0546793.1"/>
    <property type="molecule type" value="Genomic_DNA"/>
</dbReference>
<evidence type="ECO:0000256" key="1">
    <source>
        <dbReference type="SAM" id="MobiDB-lite"/>
    </source>
</evidence>
<accession>A0ABU2XPK0</accession>
<feature type="compositionally biased region" description="Basic and acidic residues" evidence="1">
    <location>
        <begin position="1"/>
        <end position="19"/>
    </location>
</feature>
<dbReference type="Proteomes" id="UP001180754">
    <property type="component" value="Unassembled WGS sequence"/>
</dbReference>
<proteinExistence type="predicted"/>
<reference evidence="2" key="1">
    <citation type="submission" date="2024-05" db="EMBL/GenBank/DDBJ databases">
        <title>30 novel species of actinomycetes from the DSMZ collection.</title>
        <authorList>
            <person name="Nouioui I."/>
        </authorList>
    </citation>
    <scope>NUCLEOTIDE SEQUENCE</scope>
    <source>
        <strain evidence="2">DSM 41529</strain>
    </source>
</reference>
<keyword evidence="3" id="KW-1185">Reference proteome</keyword>
<sequence length="54" mass="5982">MGIKDKLKEAINKGQERARHAPRKSGKGAADQPRSSAEKLDEEMRRRGGPPRGQ</sequence>
<evidence type="ECO:0000313" key="2">
    <source>
        <dbReference type="EMBL" id="MDT0546793.1"/>
    </source>
</evidence>
<name>A0ABU2XPK0_9ACTN</name>
<evidence type="ECO:0000313" key="3">
    <source>
        <dbReference type="Proteomes" id="UP001180754"/>
    </source>
</evidence>
<comment type="caution">
    <text evidence="2">The sequence shown here is derived from an EMBL/GenBank/DDBJ whole genome shotgun (WGS) entry which is preliminary data.</text>
</comment>
<organism evidence="2 3">
    <name type="scientific">Streptomyces lonegramiae</name>
    <dbReference type="NCBI Taxonomy" id="3075524"/>
    <lineage>
        <taxon>Bacteria</taxon>
        <taxon>Bacillati</taxon>
        <taxon>Actinomycetota</taxon>
        <taxon>Actinomycetes</taxon>
        <taxon>Kitasatosporales</taxon>
        <taxon>Streptomycetaceae</taxon>
        <taxon>Streptomyces</taxon>
    </lineage>
</organism>
<feature type="compositionally biased region" description="Basic and acidic residues" evidence="1">
    <location>
        <begin position="36"/>
        <end position="46"/>
    </location>
</feature>
<protein>
    <submittedName>
        <fullName evidence="2">Antitoxin</fullName>
    </submittedName>
</protein>
<feature type="region of interest" description="Disordered" evidence="1">
    <location>
        <begin position="1"/>
        <end position="54"/>
    </location>
</feature>
<dbReference type="RefSeq" id="WP_311727286.1">
    <property type="nucleotide sequence ID" value="NZ_JAVRFD010000016.1"/>
</dbReference>
<gene>
    <name evidence="2" type="ORF">RND15_29405</name>
</gene>